<dbReference type="EMBL" id="JACAGK010000042">
    <property type="protein sequence ID" value="MDM1049288.1"/>
    <property type="molecule type" value="Genomic_DNA"/>
</dbReference>
<dbReference type="RefSeq" id="WP_286651744.1">
    <property type="nucleotide sequence ID" value="NZ_JACAGK010000042.1"/>
</dbReference>
<comment type="caution">
    <text evidence="1">The sequence shown here is derived from an EMBL/GenBank/DDBJ whole genome shotgun (WGS) entry which is preliminary data.</text>
</comment>
<gene>
    <name evidence="1" type="ORF">HX018_13680</name>
</gene>
<sequence>MRKLFAILFLSVYVFSTTELIQLLKLPLLIDHYLEHKTRNATLSLSSFMAIHYADDHLENHPQDEDYDQDKRLPFMVHSSTLNFIFLSPTVCKLEVIKMDQDVPETKIPFADDRLIVSSYLSNIWQPPRIV</sequence>
<evidence type="ECO:0000313" key="2">
    <source>
        <dbReference type="Proteomes" id="UP001170954"/>
    </source>
</evidence>
<evidence type="ECO:0000313" key="1">
    <source>
        <dbReference type="EMBL" id="MDM1049288.1"/>
    </source>
</evidence>
<keyword evidence="2" id="KW-1185">Reference proteome</keyword>
<protein>
    <submittedName>
        <fullName evidence="1">Uncharacterized protein</fullName>
    </submittedName>
</protein>
<reference evidence="1" key="2">
    <citation type="journal article" date="2022" name="Sci. Total Environ.">
        <title>Prevalence, transmission, and molecular epidemiology of tet(X)-positive bacteria among humans, animals, and environmental niches in China: An epidemiological, and genomic-based study.</title>
        <authorList>
            <person name="Dong N."/>
            <person name="Zeng Y."/>
            <person name="Cai C."/>
            <person name="Sun C."/>
            <person name="Lu J."/>
            <person name="Liu C."/>
            <person name="Zhou H."/>
            <person name="Sun Q."/>
            <person name="Shu L."/>
            <person name="Wang H."/>
            <person name="Wang Y."/>
            <person name="Wang S."/>
            <person name="Wu C."/>
            <person name="Chan E.W."/>
            <person name="Chen G."/>
            <person name="Shen Z."/>
            <person name="Chen S."/>
            <person name="Zhang R."/>
        </authorList>
    </citation>
    <scope>NUCLEOTIDE SEQUENCE</scope>
    <source>
        <strain evidence="1">R1692</strain>
    </source>
</reference>
<name>A0ABT7NQI7_9SPHI</name>
<reference evidence="1" key="1">
    <citation type="submission" date="2020-06" db="EMBL/GenBank/DDBJ databases">
        <authorList>
            <person name="Dong N."/>
        </authorList>
    </citation>
    <scope>NUCLEOTIDE SEQUENCE</scope>
    <source>
        <strain evidence="1">R1692</strain>
    </source>
</reference>
<proteinExistence type="predicted"/>
<organism evidence="1 2">
    <name type="scientific">Sphingobacterium hotanense</name>
    <dbReference type="NCBI Taxonomy" id="649196"/>
    <lineage>
        <taxon>Bacteria</taxon>
        <taxon>Pseudomonadati</taxon>
        <taxon>Bacteroidota</taxon>
        <taxon>Sphingobacteriia</taxon>
        <taxon>Sphingobacteriales</taxon>
        <taxon>Sphingobacteriaceae</taxon>
        <taxon>Sphingobacterium</taxon>
    </lineage>
</organism>
<accession>A0ABT7NQI7</accession>
<dbReference type="Proteomes" id="UP001170954">
    <property type="component" value="Unassembled WGS sequence"/>
</dbReference>